<organism evidence="3 4">
    <name type="scientific">Acanthamoeba castellanii (strain ATCC 30010 / Neff)</name>
    <dbReference type="NCBI Taxonomy" id="1257118"/>
    <lineage>
        <taxon>Eukaryota</taxon>
        <taxon>Amoebozoa</taxon>
        <taxon>Discosea</taxon>
        <taxon>Longamoebia</taxon>
        <taxon>Centramoebida</taxon>
        <taxon>Acanthamoebidae</taxon>
        <taxon>Acanthamoeba</taxon>
    </lineage>
</organism>
<evidence type="ECO:0000256" key="2">
    <source>
        <dbReference type="ARBA" id="ARBA00022737"/>
    </source>
</evidence>
<name>L8GH08_ACACF</name>
<dbReference type="PANTHER" id="PTHR46093:SF18">
    <property type="entry name" value="FIBRONECTIN TYPE-III DOMAIN-CONTAINING PROTEIN"/>
    <property type="match status" value="1"/>
</dbReference>
<dbReference type="OrthoDB" id="14731at2759"/>
<dbReference type="Pfam" id="PF24681">
    <property type="entry name" value="Kelch_KLHDC2_KLHL20_DRC7"/>
    <property type="match status" value="1"/>
</dbReference>
<dbReference type="KEGG" id="acan:ACA1_374530"/>
<evidence type="ECO:0000313" key="4">
    <source>
        <dbReference type="Proteomes" id="UP000011083"/>
    </source>
</evidence>
<dbReference type="GeneID" id="14912765"/>
<dbReference type="AlphaFoldDB" id="L8GH08"/>
<gene>
    <name evidence="3" type="ORF">ACA1_374530</name>
</gene>
<dbReference type="EMBL" id="KB008119">
    <property type="protein sequence ID" value="ELR12385.1"/>
    <property type="molecule type" value="Genomic_DNA"/>
</dbReference>
<keyword evidence="1" id="KW-0880">Kelch repeat</keyword>
<dbReference type="InterPro" id="IPR015915">
    <property type="entry name" value="Kelch-typ_b-propeller"/>
</dbReference>
<dbReference type="STRING" id="1257118.L8GH08"/>
<protein>
    <submittedName>
        <fullName evidence="3">Kelch repeat-containing protein</fullName>
    </submittedName>
</protein>
<dbReference type="SUPFAM" id="SSF117281">
    <property type="entry name" value="Kelch motif"/>
    <property type="match status" value="1"/>
</dbReference>
<evidence type="ECO:0000313" key="3">
    <source>
        <dbReference type="EMBL" id="ELR12385.1"/>
    </source>
</evidence>
<reference evidence="3 4" key="1">
    <citation type="journal article" date="2013" name="Genome Biol.">
        <title>Genome of Acanthamoeba castellanii highlights extensive lateral gene transfer and early evolution of tyrosine kinase signaling.</title>
        <authorList>
            <person name="Clarke M."/>
            <person name="Lohan A.J."/>
            <person name="Liu B."/>
            <person name="Lagkouvardos I."/>
            <person name="Roy S."/>
            <person name="Zafar N."/>
            <person name="Bertelli C."/>
            <person name="Schilde C."/>
            <person name="Kianianmomeni A."/>
            <person name="Burglin T.R."/>
            <person name="Frech C."/>
            <person name="Turcotte B."/>
            <person name="Kopec K.O."/>
            <person name="Synnott J.M."/>
            <person name="Choo C."/>
            <person name="Paponov I."/>
            <person name="Finkler A."/>
            <person name="Soon Heng Tan C."/>
            <person name="Hutchins A.P."/>
            <person name="Weinmeier T."/>
            <person name="Rattei T."/>
            <person name="Chu J.S."/>
            <person name="Gimenez G."/>
            <person name="Irimia M."/>
            <person name="Rigden D.J."/>
            <person name="Fitzpatrick D.A."/>
            <person name="Lorenzo-Morales J."/>
            <person name="Bateman A."/>
            <person name="Chiu C.H."/>
            <person name="Tang P."/>
            <person name="Hegemann P."/>
            <person name="Fromm H."/>
            <person name="Raoult D."/>
            <person name="Greub G."/>
            <person name="Miranda-Saavedra D."/>
            <person name="Chen N."/>
            <person name="Nash P."/>
            <person name="Ginger M.L."/>
            <person name="Horn M."/>
            <person name="Schaap P."/>
            <person name="Caler L."/>
            <person name="Loftus B."/>
        </authorList>
    </citation>
    <scope>NUCLEOTIDE SEQUENCE [LARGE SCALE GENOMIC DNA]</scope>
    <source>
        <strain evidence="3 4">Neff</strain>
    </source>
</reference>
<sequence>MNSTASEETVVLMPELWDLVFNWVGVTEGLANVGRVNHAFRDIVRRQFERRRQNFATRLAEGQVQWKRVECIGSAAPDLQLPESREDDAAEDQRNYIAHSLTYFNLQSTHTYPDPLMVAALNTNTLMTWCPSTTIITRRGATEPVLARYGGSFPVGVGHNLEVVLPASLCPMLFSPALFFYKFDGWEPEARSGHSAHRINNGAHLLFFGGQYRNRERAPTASHPEGWKFFNDTFLFDLAALAWIPLACKGTPPHPRASHRSVVVGRKLWVVGGCYVDEDYTWHHFADVWTLDLDTWEWKEESVTGDQPRGRQSHSLCVIPNTKRVVLFGGHAEDVPQDLNDCFILDTEHKTWTKVEYANKSPDDVPLGRWGHSAFVLGNTLAVLGGISLEPIDQTFALIKYLWVMDLDARQWKRHMLSLHPSACDLSDLSDHNDSDNDNEEVERSGVLNRRVAFQAAAVGVDQICLFGGNKDHGLWVLE</sequence>
<dbReference type="RefSeq" id="XP_004334398.1">
    <property type="nucleotide sequence ID" value="XM_004334350.1"/>
</dbReference>
<keyword evidence="2" id="KW-0677">Repeat</keyword>
<keyword evidence="4" id="KW-1185">Reference proteome</keyword>
<dbReference type="Gene3D" id="2.120.10.80">
    <property type="entry name" value="Kelch-type beta propeller"/>
    <property type="match status" value="2"/>
</dbReference>
<proteinExistence type="predicted"/>
<accession>L8GH08</accession>
<dbReference type="VEuPathDB" id="AmoebaDB:ACA1_374530"/>
<dbReference type="Proteomes" id="UP000011083">
    <property type="component" value="Unassembled WGS sequence"/>
</dbReference>
<dbReference type="PANTHER" id="PTHR46093">
    <property type="entry name" value="ACYL-COA-BINDING DOMAIN-CONTAINING PROTEIN 5"/>
    <property type="match status" value="1"/>
</dbReference>
<evidence type="ECO:0000256" key="1">
    <source>
        <dbReference type="ARBA" id="ARBA00022441"/>
    </source>
</evidence>